<evidence type="ECO:0000313" key="2">
    <source>
        <dbReference type="Proteomes" id="UP001377567"/>
    </source>
</evidence>
<sequence length="121" mass="13683">MFKSATTTTSPTMPGDKYKDLDALVKRITQSNSSSELSKTLQEVESNRAYIAGVQLQKLKRMHDRSFRSKCVEPTQELYAKYTKRLEQDGDLQNAAAEIDRDLRIIEATLALVKERGASKQ</sequence>
<keyword evidence="2" id="KW-1185">Reference proteome</keyword>
<comment type="caution">
    <text evidence="1">The sequence shown here is derived from an EMBL/GenBank/DDBJ whole genome shotgun (WGS) entry which is preliminary data.</text>
</comment>
<gene>
    <name evidence="1" type="ORF">DAKH74_037130</name>
</gene>
<accession>A0AAV5S2C1</accession>
<protein>
    <submittedName>
        <fullName evidence="1">Bls1 protein</fullName>
    </submittedName>
</protein>
<dbReference type="Proteomes" id="UP001377567">
    <property type="component" value="Unassembled WGS sequence"/>
</dbReference>
<reference evidence="1 2" key="1">
    <citation type="journal article" date="2023" name="Elife">
        <title>Identification of key yeast species and microbe-microbe interactions impacting larval growth of Drosophila in the wild.</title>
        <authorList>
            <person name="Mure A."/>
            <person name="Sugiura Y."/>
            <person name="Maeda R."/>
            <person name="Honda K."/>
            <person name="Sakurai N."/>
            <person name="Takahashi Y."/>
            <person name="Watada M."/>
            <person name="Katoh T."/>
            <person name="Gotoh A."/>
            <person name="Gotoh Y."/>
            <person name="Taniguchi I."/>
            <person name="Nakamura K."/>
            <person name="Hayashi T."/>
            <person name="Katayama T."/>
            <person name="Uemura T."/>
            <person name="Hattori Y."/>
        </authorList>
    </citation>
    <scope>NUCLEOTIDE SEQUENCE [LARGE SCALE GENOMIC DNA]</scope>
    <source>
        <strain evidence="1 2">KH-74</strain>
    </source>
</reference>
<organism evidence="1 2">
    <name type="scientific">Maudiozyma humilis</name>
    <name type="common">Sour dough yeast</name>
    <name type="synonym">Kazachstania humilis</name>
    <dbReference type="NCBI Taxonomy" id="51915"/>
    <lineage>
        <taxon>Eukaryota</taxon>
        <taxon>Fungi</taxon>
        <taxon>Dikarya</taxon>
        <taxon>Ascomycota</taxon>
        <taxon>Saccharomycotina</taxon>
        <taxon>Saccharomycetes</taxon>
        <taxon>Saccharomycetales</taxon>
        <taxon>Saccharomycetaceae</taxon>
        <taxon>Maudiozyma</taxon>
    </lineage>
</organism>
<proteinExistence type="predicted"/>
<evidence type="ECO:0000313" key="1">
    <source>
        <dbReference type="EMBL" id="GMM57097.1"/>
    </source>
</evidence>
<name>A0AAV5S2C1_MAUHU</name>
<dbReference type="EMBL" id="BTGD01000011">
    <property type="protein sequence ID" value="GMM57097.1"/>
    <property type="molecule type" value="Genomic_DNA"/>
</dbReference>
<dbReference type="AlphaFoldDB" id="A0AAV5S2C1"/>